<reference evidence="4" key="1">
    <citation type="submission" date="2021-01" db="EMBL/GenBank/DDBJ databases">
        <authorList>
            <consortium name="Genoscope - CEA"/>
            <person name="William W."/>
        </authorList>
    </citation>
    <scope>NUCLEOTIDE SEQUENCE</scope>
</reference>
<dbReference type="OrthoDB" id="309581at2759"/>
<keyword evidence="2" id="KW-0175">Coiled coil</keyword>
<evidence type="ECO:0000313" key="4">
    <source>
        <dbReference type="EMBL" id="CAD8144767.1"/>
    </source>
</evidence>
<evidence type="ECO:0000313" key="5">
    <source>
        <dbReference type="Proteomes" id="UP000683925"/>
    </source>
</evidence>
<gene>
    <name evidence="4" type="ORF">POCTA_138.1.T0160323</name>
</gene>
<dbReference type="GO" id="GO:0000151">
    <property type="term" value="C:ubiquitin ligase complex"/>
    <property type="evidence" value="ECO:0007669"/>
    <property type="project" value="TreeGrafter"/>
</dbReference>
<dbReference type="InterPro" id="IPR005176">
    <property type="entry name" value="PONY_dom"/>
</dbReference>
<dbReference type="GO" id="GO:0032182">
    <property type="term" value="F:ubiquitin-like protein binding"/>
    <property type="evidence" value="ECO:0007669"/>
    <property type="project" value="TreeGrafter"/>
</dbReference>
<dbReference type="EMBL" id="CAJJDP010000016">
    <property type="protein sequence ID" value="CAD8144767.1"/>
    <property type="molecule type" value="Genomic_DNA"/>
</dbReference>
<dbReference type="OMA" id="GMTELGW"/>
<dbReference type="PROSITE" id="PS51229">
    <property type="entry name" value="DCUN1"/>
    <property type="match status" value="1"/>
</dbReference>
<keyword evidence="5" id="KW-1185">Reference proteome</keyword>
<comment type="caution">
    <text evidence="4">The sequence shown here is derived from an EMBL/GenBank/DDBJ whole genome shotgun (WGS) entry which is preliminary data.</text>
</comment>
<organism evidence="4 5">
    <name type="scientific">Paramecium octaurelia</name>
    <dbReference type="NCBI Taxonomy" id="43137"/>
    <lineage>
        <taxon>Eukaryota</taxon>
        <taxon>Sar</taxon>
        <taxon>Alveolata</taxon>
        <taxon>Ciliophora</taxon>
        <taxon>Intramacronucleata</taxon>
        <taxon>Oligohymenophorea</taxon>
        <taxon>Peniculida</taxon>
        <taxon>Parameciidae</taxon>
        <taxon>Paramecium</taxon>
    </lineage>
</organism>
<dbReference type="InterPro" id="IPR014764">
    <property type="entry name" value="DCN-prot"/>
</dbReference>
<comment type="function">
    <text evidence="1">Neddylation of cullins play an essential role in the regulation of SCF-type complexes activity.</text>
</comment>
<evidence type="ECO:0000256" key="2">
    <source>
        <dbReference type="SAM" id="Coils"/>
    </source>
</evidence>
<dbReference type="AlphaFoldDB" id="A0A8S1SZV7"/>
<proteinExistence type="predicted"/>
<dbReference type="Proteomes" id="UP000683925">
    <property type="component" value="Unassembled WGS sequence"/>
</dbReference>
<name>A0A8S1SZV7_PAROT</name>
<dbReference type="GO" id="GO:0097602">
    <property type="term" value="F:cullin family protein binding"/>
    <property type="evidence" value="ECO:0007669"/>
    <property type="project" value="TreeGrafter"/>
</dbReference>
<dbReference type="GO" id="GO:0031624">
    <property type="term" value="F:ubiquitin conjugating enzyme binding"/>
    <property type="evidence" value="ECO:0007669"/>
    <property type="project" value="TreeGrafter"/>
</dbReference>
<feature type="domain" description="DCUN1" evidence="3">
    <location>
        <begin position="163"/>
        <end position="355"/>
    </location>
</feature>
<dbReference type="PANTHER" id="PTHR12281:SF31">
    <property type="entry name" value="DCN1-LIKE PROTEIN 3"/>
    <property type="match status" value="1"/>
</dbReference>
<accession>A0A8S1SZV7</accession>
<dbReference type="Pfam" id="PF03556">
    <property type="entry name" value="Cullin_binding"/>
    <property type="match status" value="1"/>
</dbReference>
<evidence type="ECO:0000259" key="3">
    <source>
        <dbReference type="PROSITE" id="PS51229"/>
    </source>
</evidence>
<protein>
    <recommendedName>
        <fullName evidence="1">Defective in cullin neddylation protein</fullName>
    </recommendedName>
</protein>
<evidence type="ECO:0000256" key="1">
    <source>
        <dbReference type="RuleBase" id="RU410713"/>
    </source>
</evidence>
<dbReference type="GO" id="GO:0045116">
    <property type="term" value="P:protein neddylation"/>
    <property type="evidence" value="ECO:0007669"/>
    <property type="project" value="TreeGrafter"/>
</dbReference>
<sequence length="360" mass="42774">MQLRVQTFKSNKPQFNSYKISQTISNCLFLITFIKQNNMSNKLNVNNQMILYSEKGKSKINNLFSMQNYFTENILLMFVNLEKKSFIHLLNPGFIQKQFIKNIDYLFQQLMLKQQKLNQAQEDIMIKDLQRVVQLNDLQAREILTQFQWSLQRATNHVLDIQKSGLKVEEQFKKYITNGQQIIDENGIISFCKDLGIDIMDPVILYISYLFKSETMGIYTKFDFLYGFQQLGVQSTSDLKRELKRLRDDLKNNKEILKAVYKYCFDFAKKKNRKDIDLPIAQGLWDTLLTNTFPIMKKFMSYVGTIEEKDVKPISRDTYYMVWEFCVQIGEDLTKYDYKTGAWPTFIDGFYFYIYPQNKQ</sequence>
<feature type="coiled-coil region" evidence="2">
    <location>
        <begin position="233"/>
        <end position="260"/>
    </location>
</feature>
<dbReference type="PANTHER" id="PTHR12281">
    <property type="entry name" value="RP42 RELATED"/>
    <property type="match status" value="1"/>
</dbReference>